<protein>
    <submittedName>
        <fullName evidence="1">Unannotated protein</fullName>
    </submittedName>
</protein>
<name>A0A6J6LBT6_9ZZZZ</name>
<sequence>MLRVKMMLVSAFVFVGAAGCAVKSEVLADHLPMYEGWCAYNIEVGAVSNTLEGCVQDSWNAGQSGDSKPLYKSFESMDKMNEYIAFESGIRMYCKLMKDSPTEYEQLMGLTRVGELTYEQCKRQIIDLNMITSILKSVPYDPNRSRGWVYEPGVTYRIDGDVYNDPFGLDYKNGSSDVFGDGK</sequence>
<evidence type="ECO:0000313" key="1">
    <source>
        <dbReference type="EMBL" id="CAB4659360.1"/>
    </source>
</evidence>
<reference evidence="1" key="1">
    <citation type="submission" date="2020-05" db="EMBL/GenBank/DDBJ databases">
        <authorList>
            <person name="Chiriac C."/>
            <person name="Salcher M."/>
            <person name="Ghai R."/>
            <person name="Kavagutti S V."/>
        </authorList>
    </citation>
    <scope>NUCLEOTIDE SEQUENCE</scope>
</reference>
<dbReference type="EMBL" id="CAEZWV010000001">
    <property type="protein sequence ID" value="CAB4659360.1"/>
    <property type="molecule type" value="Genomic_DNA"/>
</dbReference>
<organism evidence="1">
    <name type="scientific">freshwater metagenome</name>
    <dbReference type="NCBI Taxonomy" id="449393"/>
    <lineage>
        <taxon>unclassified sequences</taxon>
        <taxon>metagenomes</taxon>
        <taxon>ecological metagenomes</taxon>
    </lineage>
</organism>
<dbReference type="PROSITE" id="PS51257">
    <property type="entry name" value="PROKAR_LIPOPROTEIN"/>
    <property type="match status" value="1"/>
</dbReference>
<accession>A0A6J6LBT6</accession>
<dbReference type="AlphaFoldDB" id="A0A6J6LBT6"/>
<gene>
    <name evidence="1" type="ORF">UFOPK2295_00053</name>
</gene>
<proteinExistence type="predicted"/>